<dbReference type="PANTHER" id="PTHR33112">
    <property type="entry name" value="DOMAIN PROTEIN, PUTATIVE-RELATED"/>
    <property type="match status" value="1"/>
</dbReference>
<sequence length="279" mass="31903">MTREWDAIGTLKRPARNEFALSFTFEVPKTSKTVISPYFVLPIALHRTSVSKRYRLEARRVLSTNFNGELIRSWLAICDSSHVDCTSRPRWEKKFVGFRVIDVEKHCIVRMPRECRYTALSYVWGKVDQLKLSLAKIFDWKDPGSLLDVQLPATIRDAISVCQLLGLRYLWVDSLCIVQDSPAEVTSQTQNMDAIYRMAYLTIIVAAGDDSNHGIPSIQSREAVQYIGQAQGVQIGTTLALGRNEILSSTWNSRAWTLQEYALSHRRLIFTSRQIFYSC</sequence>
<proteinExistence type="predicted"/>
<comment type="caution">
    <text evidence="2">The sequence shown here is derived from an EMBL/GenBank/DDBJ whole genome shotgun (WGS) entry which is preliminary data.</text>
</comment>
<dbReference type="PANTHER" id="PTHR33112:SF1">
    <property type="entry name" value="HETEROKARYON INCOMPATIBILITY DOMAIN-CONTAINING PROTEIN"/>
    <property type="match status" value="1"/>
</dbReference>
<dbReference type="InterPro" id="IPR010730">
    <property type="entry name" value="HET"/>
</dbReference>
<evidence type="ECO:0000313" key="3">
    <source>
        <dbReference type="Proteomes" id="UP000799772"/>
    </source>
</evidence>
<name>A0A9P4IET7_9PEZI</name>
<dbReference type="EMBL" id="ML978129">
    <property type="protein sequence ID" value="KAF2096901.1"/>
    <property type="molecule type" value="Genomic_DNA"/>
</dbReference>
<dbReference type="AlphaFoldDB" id="A0A9P4IET7"/>
<dbReference type="Proteomes" id="UP000799772">
    <property type="component" value="Unassembled WGS sequence"/>
</dbReference>
<feature type="non-terminal residue" evidence="2">
    <location>
        <position position="279"/>
    </location>
</feature>
<evidence type="ECO:0000259" key="1">
    <source>
        <dbReference type="Pfam" id="PF06985"/>
    </source>
</evidence>
<organism evidence="2 3">
    <name type="scientific">Rhizodiscina lignyota</name>
    <dbReference type="NCBI Taxonomy" id="1504668"/>
    <lineage>
        <taxon>Eukaryota</taxon>
        <taxon>Fungi</taxon>
        <taxon>Dikarya</taxon>
        <taxon>Ascomycota</taxon>
        <taxon>Pezizomycotina</taxon>
        <taxon>Dothideomycetes</taxon>
        <taxon>Pleosporomycetidae</taxon>
        <taxon>Aulographales</taxon>
        <taxon>Rhizodiscinaceae</taxon>
        <taxon>Rhizodiscina</taxon>
    </lineage>
</organism>
<keyword evidence="3" id="KW-1185">Reference proteome</keyword>
<feature type="domain" description="Heterokaryon incompatibility" evidence="1">
    <location>
        <begin position="117"/>
        <end position="260"/>
    </location>
</feature>
<evidence type="ECO:0000313" key="2">
    <source>
        <dbReference type="EMBL" id="KAF2096901.1"/>
    </source>
</evidence>
<reference evidence="2" key="1">
    <citation type="journal article" date="2020" name="Stud. Mycol.">
        <title>101 Dothideomycetes genomes: a test case for predicting lifestyles and emergence of pathogens.</title>
        <authorList>
            <person name="Haridas S."/>
            <person name="Albert R."/>
            <person name="Binder M."/>
            <person name="Bloem J."/>
            <person name="Labutti K."/>
            <person name="Salamov A."/>
            <person name="Andreopoulos B."/>
            <person name="Baker S."/>
            <person name="Barry K."/>
            <person name="Bills G."/>
            <person name="Bluhm B."/>
            <person name="Cannon C."/>
            <person name="Castanera R."/>
            <person name="Culley D."/>
            <person name="Daum C."/>
            <person name="Ezra D."/>
            <person name="Gonzalez J."/>
            <person name="Henrissat B."/>
            <person name="Kuo A."/>
            <person name="Liang C."/>
            <person name="Lipzen A."/>
            <person name="Lutzoni F."/>
            <person name="Magnuson J."/>
            <person name="Mondo S."/>
            <person name="Nolan M."/>
            <person name="Ohm R."/>
            <person name="Pangilinan J."/>
            <person name="Park H.-J."/>
            <person name="Ramirez L."/>
            <person name="Alfaro M."/>
            <person name="Sun H."/>
            <person name="Tritt A."/>
            <person name="Yoshinaga Y."/>
            <person name="Zwiers L.-H."/>
            <person name="Turgeon B."/>
            <person name="Goodwin S."/>
            <person name="Spatafora J."/>
            <person name="Crous P."/>
            <person name="Grigoriev I."/>
        </authorList>
    </citation>
    <scope>NUCLEOTIDE SEQUENCE</scope>
    <source>
        <strain evidence="2">CBS 133067</strain>
    </source>
</reference>
<dbReference type="OrthoDB" id="2958217at2759"/>
<accession>A0A9P4IET7</accession>
<protein>
    <submittedName>
        <fullName evidence="2">HET-domain-containing protein</fullName>
    </submittedName>
</protein>
<dbReference type="Pfam" id="PF06985">
    <property type="entry name" value="HET"/>
    <property type="match status" value="1"/>
</dbReference>
<gene>
    <name evidence="2" type="ORF">NA57DRAFT_42586</name>
</gene>